<protein>
    <submittedName>
        <fullName evidence="2">Uncharacterized protein</fullName>
    </submittedName>
</protein>
<dbReference type="Proteomes" id="UP000324595">
    <property type="component" value="Unassembled WGS sequence"/>
</dbReference>
<dbReference type="InterPro" id="IPR013783">
    <property type="entry name" value="Ig-like_fold"/>
</dbReference>
<feature type="chain" id="PRO_5023132930" evidence="1">
    <location>
        <begin position="24"/>
        <end position="388"/>
    </location>
</feature>
<accession>A0A5D3YKA0</accession>
<sequence>MRNLTLLTICVALFSFWATEVRAQNADLELRVEPNKTLIQSQAIDVQSLITNDGRGPNLFRMFLRNQNTTSAAENLYFEVIVNSDRIGTIARATQRSSQPFSLGPGEQIYATNNTISNGLPGVEEQVILEGDLTPAGTDFVNSLQGSGSLPPDRYRVTVNIFQGSGQQLKVASATAEVGTNLTEDSQDFYLLSPGGAEGESIANPYPYFQWQGQATSRYRLLVVESKENDSPQSLLEGAESSAATQKNGVSAGGSLVDYEMLDVMIDQPGFQYPNTGAQQLEPGKTYYWRVIRQLNTTAGTETRESEIWNFTLAANQDRVTTSQGRQFSKALQSILGSRLQQLREDGYTFESVKVDDNVFRDGQAVQQLIELNRKAERGDVSILIENQ</sequence>
<organism evidence="2 3">
    <name type="scientific">Fodinibius salinus</name>
    <dbReference type="NCBI Taxonomy" id="860790"/>
    <lineage>
        <taxon>Bacteria</taxon>
        <taxon>Pseudomonadati</taxon>
        <taxon>Balneolota</taxon>
        <taxon>Balneolia</taxon>
        <taxon>Balneolales</taxon>
        <taxon>Balneolaceae</taxon>
        <taxon>Fodinibius</taxon>
    </lineage>
</organism>
<reference evidence="2 3" key="1">
    <citation type="submission" date="2019-07" db="EMBL/GenBank/DDBJ databases">
        <title>Genomic Encyclopedia of Archaeal and Bacterial Type Strains, Phase II (KMG-II): from individual species to whole genera.</title>
        <authorList>
            <person name="Goeker M."/>
        </authorList>
    </citation>
    <scope>NUCLEOTIDE SEQUENCE [LARGE SCALE GENOMIC DNA]</scope>
    <source>
        <strain evidence="2 3">DSM 21935</strain>
    </source>
</reference>
<comment type="caution">
    <text evidence="2">The sequence shown here is derived from an EMBL/GenBank/DDBJ whole genome shotgun (WGS) entry which is preliminary data.</text>
</comment>
<dbReference type="AlphaFoldDB" id="A0A5D3YKA0"/>
<keyword evidence="1" id="KW-0732">Signal</keyword>
<proteinExistence type="predicted"/>
<evidence type="ECO:0000313" key="3">
    <source>
        <dbReference type="Proteomes" id="UP000324595"/>
    </source>
</evidence>
<dbReference type="Gene3D" id="2.60.40.10">
    <property type="entry name" value="Immunoglobulins"/>
    <property type="match status" value="1"/>
</dbReference>
<evidence type="ECO:0000256" key="1">
    <source>
        <dbReference type="SAM" id="SignalP"/>
    </source>
</evidence>
<dbReference type="RefSeq" id="WP_148898459.1">
    <property type="nucleotide sequence ID" value="NZ_VNHY01000002.1"/>
</dbReference>
<gene>
    <name evidence="2" type="ORF">LX73_1089</name>
</gene>
<dbReference type="OrthoDB" id="1523441at2"/>
<dbReference type="EMBL" id="VNHY01000002">
    <property type="protein sequence ID" value="TYP93386.1"/>
    <property type="molecule type" value="Genomic_DNA"/>
</dbReference>
<name>A0A5D3YKA0_9BACT</name>
<keyword evidence="3" id="KW-1185">Reference proteome</keyword>
<feature type="signal peptide" evidence="1">
    <location>
        <begin position="1"/>
        <end position="23"/>
    </location>
</feature>
<evidence type="ECO:0000313" key="2">
    <source>
        <dbReference type="EMBL" id="TYP93386.1"/>
    </source>
</evidence>